<reference evidence="3" key="1">
    <citation type="submission" date="2021-10" db="EMBL/GenBank/DDBJ databases">
        <title>De novo Genome Assembly of Clathrus columnatus (Basidiomycota, Fungi) Using Illumina and Nanopore Sequence Data.</title>
        <authorList>
            <person name="Ogiso-Tanaka E."/>
            <person name="Itagaki H."/>
            <person name="Hosoya T."/>
            <person name="Hosaka K."/>
        </authorList>
    </citation>
    <scope>NUCLEOTIDE SEQUENCE</scope>
    <source>
        <strain evidence="3">MO-923</strain>
    </source>
</reference>
<keyword evidence="1" id="KW-0175">Coiled coil</keyword>
<accession>A0AAV5ARW2</accession>
<dbReference type="EMBL" id="BPWL01000010">
    <property type="protein sequence ID" value="GJJ15096.1"/>
    <property type="molecule type" value="Genomic_DNA"/>
</dbReference>
<evidence type="ECO:0000256" key="2">
    <source>
        <dbReference type="SAM" id="MobiDB-lite"/>
    </source>
</evidence>
<keyword evidence="4" id="KW-1185">Reference proteome</keyword>
<dbReference type="Proteomes" id="UP001050691">
    <property type="component" value="Unassembled WGS sequence"/>
</dbReference>
<feature type="region of interest" description="Disordered" evidence="2">
    <location>
        <begin position="329"/>
        <end position="381"/>
    </location>
</feature>
<comment type="caution">
    <text evidence="3">The sequence shown here is derived from an EMBL/GenBank/DDBJ whole genome shotgun (WGS) entry which is preliminary data.</text>
</comment>
<evidence type="ECO:0000313" key="4">
    <source>
        <dbReference type="Proteomes" id="UP001050691"/>
    </source>
</evidence>
<sequence>MLIDCLLSLKRKYFAIAEECDGDEENTQSDLCSPRKRLRVHSRASIDEANKPNELASFEVAPEKDGNVPIVEETKKLGRAGRVKELEEANERLKKEAEQLAAKIKKIAEEDVECMICHDLMQNPQLYAIMWALGLLWLPSELVDTTPEDYDAAEIIDTEPEEDTSDVTIVVEDPIPRSWSSRPSATTLRSPSTHIFFGEVRCRPVPNLQLRAVVETLRKDLAQPPSSIQPRPPRRDLWHGIFHPETEKNQQERQMRRFMPRLQVEPRLHPDPILNDFAQGQHREAVEEAAARRERERAGAFEEGRMIGIIEGRRQRDRERAEQAQQVAINRRLGEQDLVPGNAPPIPQQPPVEVPDVPQDPVPHILDAVAVPPPREDAPAM</sequence>
<organism evidence="3 4">
    <name type="scientific">Clathrus columnatus</name>
    <dbReference type="NCBI Taxonomy" id="1419009"/>
    <lineage>
        <taxon>Eukaryota</taxon>
        <taxon>Fungi</taxon>
        <taxon>Dikarya</taxon>
        <taxon>Basidiomycota</taxon>
        <taxon>Agaricomycotina</taxon>
        <taxon>Agaricomycetes</taxon>
        <taxon>Phallomycetidae</taxon>
        <taxon>Phallales</taxon>
        <taxon>Clathraceae</taxon>
        <taxon>Clathrus</taxon>
    </lineage>
</organism>
<protein>
    <submittedName>
        <fullName evidence="3">Uncharacterized protein</fullName>
    </submittedName>
</protein>
<feature type="compositionally biased region" description="Pro residues" evidence="2">
    <location>
        <begin position="342"/>
        <end position="361"/>
    </location>
</feature>
<dbReference type="AlphaFoldDB" id="A0AAV5ARW2"/>
<name>A0AAV5ARW2_9AGAM</name>
<evidence type="ECO:0000256" key="1">
    <source>
        <dbReference type="SAM" id="Coils"/>
    </source>
</evidence>
<feature type="coiled-coil region" evidence="1">
    <location>
        <begin position="83"/>
        <end position="110"/>
    </location>
</feature>
<proteinExistence type="predicted"/>
<gene>
    <name evidence="3" type="ORF">Clacol_009371</name>
</gene>
<evidence type="ECO:0000313" key="3">
    <source>
        <dbReference type="EMBL" id="GJJ15096.1"/>
    </source>
</evidence>